<evidence type="ECO:0000259" key="1">
    <source>
        <dbReference type="Pfam" id="PF07238"/>
    </source>
</evidence>
<protein>
    <submittedName>
        <fullName evidence="2">PilZ domain-containing protein</fullName>
    </submittedName>
</protein>
<organism evidence="2 3">
    <name type="scientific">Novosphingobium aquiterrae</name>
    <dbReference type="NCBI Taxonomy" id="624388"/>
    <lineage>
        <taxon>Bacteria</taxon>
        <taxon>Pseudomonadati</taxon>
        <taxon>Pseudomonadota</taxon>
        <taxon>Alphaproteobacteria</taxon>
        <taxon>Sphingomonadales</taxon>
        <taxon>Sphingomonadaceae</taxon>
        <taxon>Novosphingobium</taxon>
    </lineage>
</organism>
<reference evidence="2 3" key="1">
    <citation type="submission" date="2024-09" db="EMBL/GenBank/DDBJ databases">
        <authorList>
            <person name="Sun Q."/>
            <person name="Mori K."/>
        </authorList>
    </citation>
    <scope>NUCLEOTIDE SEQUENCE [LARGE SCALE GENOMIC DNA]</scope>
    <source>
        <strain evidence="2 3">NCAIM B.02537</strain>
    </source>
</reference>
<name>A0ABV6PGR6_9SPHN</name>
<dbReference type="Proteomes" id="UP001589943">
    <property type="component" value="Unassembled WGS sequence"/>
</dbReference>
<proteinExistence type="predicted"/>
<evidence type="ECO:0000313" key="3">
    <source>
        <dbReference type="Proteomes" id="UP001589943"/>
    </source>
</evidence>
<feature type="domain" description="PilZ" evidence="1">
    <location>
        <begin position="21"/>
        <end position="103"/>
    </location>
</feature>
<evidence type="ECO:0000313" key="2">
    <source>
        <dbReference type="EMBL" id="MFC0589030.1"/>
    </source>
</evidence>
<comment type="caution">
    <text evidence="2">The sequence shown here is derived from an EMBL/GenBank/DDBJ whole genome shotgun (WGS) entry which is preliminary data.</text>
</comment>
<dbReference type="SUPFAM" id="SSF141371">
    <property type="entry name" value="PilZ domain-like"/>
    <property type="match status" value="1"/>
</dbReference>
<dbReference type="EMBL" id="JBHLTL010000004">
    <property type="protein sequence ID" value="MFC0589030.1"/>
    <property type="molecule type" value="Genomic_DNA"/>
</dbReference>
<keyword evidence="3" id="KW-1185">Reference proteome</keyword>
<dbReference type="Gene3D" id="2.40.10.220">
    <property type="entry name" value="predicted glycosyltransferase like domains"/>
    <property type="match status" value="1"/>
</dbReference>
<dbReference type="InterPro" id="IPR009875">
    <property type="entry name" value="PilZ_domain"/>
</dbReference>
<dbReference type="Pfam" id="PF07238">
    <property type="entry name" value="PilZ"/>
    <property type="match status" value="1"/>
</dbReference>
<dbReference type="RefSeq" id="WP_379480538.1">
    <property type="nucleotide sequence ID" value="NZ_JBHLTL010000004.1"/>
</dbReference>
<sequence length="113" mass="12420">MAVGKAKLQERLGNVGRPLTRRGERRAVNAEVMVESSHGMRTTARINDISTYGCNVQTSADWLRSGLFLSIHLTEEHTVQAIVRWVRDGSGGVEFLRPIPYAEAEALGAAWNG</sequence>
<accession>A0ABV6PGR6</accession>
<gene>
    <name evidence="2" type="ORF">ACFFF7_06350</name>
</gene>